<evidence type="ECO:0000313" key="4">
    <source>
        <dbReference type="Proteomes" id="UP001187192"/>
    </source>
</evidence>
<evidence type="ECO:0000313" key="3">
    <source>
        <dbReference type="EMBL" id="GMN47597.1"/>
    </source>
</evidence>
<name>A0AA88A6W7_FICCA</name>
<proteinExistence type="predicted"/>
<evidence type="ECO:0000256" key="1">
    <source>
        <dbReference type="SAM" id="MobiDB-lite"/>
    </source>
</evidence>
<keyword evidence="2" id="KW-0812">Transmembrane</keyword>
<organism evidence="3 4">
    <name type="scientific">Ficus carica</name>
    <name type="common">Common fig</name>
    <dbReference type="NCBI Taxonomy" id="3494"/>
    <lineage>
        <taxon>Eukaryota</taxon>
        <taxon>Viridiplantae</taxon>
        <taxon>Streptophyta</taxon>
        <taxon>Embryophyta</taxon>
        <taxon>Tracheophyta</taxon>
        <taxon>Spermatophyta</taxon>
        <taxon>Magnoliopsida</taxon>
        <taxon>eudicotyledons</taxon>
        <taxon>Gunneridae</taxon>
        <taxon>Pentapetalae</taxon>
        <taxon>rosids</taxon>
        <taxon>fabids</taxon>
        <taxon>Rosales</taxon>
        <taxon>Moraceae</taxon>
        <taxon>Ficeae</taxon>
        <taxon>Ficus</taxon>
    </lineage>
</organism>
<feature type="region of interest" description="Disordered" evidence="1">
    <location>
        <begin position="38"/>
        <end position="61"/>
    </location>
</feature>
<keyword evidence="2" id="KW-1133">Transmembrane helix</keyword>
<feature type="transmembrane region" description="Helical" evidence="2">
    <location>
        <begin position="16"/>
        <end position="37"/>
    </location>
</feature>
<sequence>MPQYLLSLKSFPLADLQYQIIVAVAAAATTAVAVGSLPENTRNHGGGFEPRRQHLRSPPTPSDLAVIRDFAGAQRERRFRAPSAVRIFVAAGLKLLRLLESRNRGGFFAGDVDHDLAATTGWFRSASRARPRTTAGIATQPPPASPARRLLSGDGLYVVFFKFFFYYYYFKGNFEWVWVRHMG</sequence>
<dbReference type="EMBL" id="BTGU01000026">
    <property type="protein sequence ID" value="GMN47597.1"/>
    <property type="molecule type" value="Genomic_DNA"/>
</dbReference>
<keyword evidence="2" id="KW-0472">Membrane</keyword>
<keyword evidence="4" id="KW-1185">Reference proteome</keyword>
<gene>
    <name evidence="3" type="ORF">TIFTF001_016774</name>
</gene>
<dbReference type="Proteomes" id="UP001187192">
    <property type="component" value="Unassembled WGS sequence"/>
</dbReference>
<reference evidence="3" key="1">
    <citation type="submission" date="2023-07" db="EMBL/GenBank/DDBJ databases">
        <title>draft genome sequence of fig (Ficus carica).</title>
        <authorList>
            <person name="Takahashi T."/>
            <person name="Nishimura K."/>
        </authorList>
    </citation>
    <scope>NUCLEOTIDE SEQUENCE</scope>
</reference>
<feature type="transmembrane region" description="Helical" evidence="2">
    <location>
        <begin position="150"/>
        <end position="169"/>
    </location>
</feature>
<comment type="caution">
    <text evidence="3">The sequence shown here is derived from an EMBL/GenBank/DDBJ whole genome shotgun (WGS) entry which is preliminary data.</text>
</comment>
<accession>A0AA88A6W7</accession>
<protein>
    <submittedName>
        <fullName evidence="3">Uncharacterized protein</fullName>
    </submittedName>
</protein>
<dbReference type="AlphaFoldDB" id="A0AA88A6W7"/>
<evidence type="ECO:0000256" key="2">
    <source>
        <dbReference type="SAM" id="Phobius"/>
    </source>
</evidence>